<comment type="caution">
    <text evidence="1">The sequence shown here is derived from an EMBL/GenBank/DDBJ whole genome shotgun (WGS) entry which is preliminary data.</text>
</comment>
<protein>
    <submittedName>
        <fullName evidence="1">Uncharacterized protein</fullName>
    </submittedName>
</protein>
<dbReference type="AlphaFoldDB" id="A0A5C6AXD0"/>
<keyword evidence="2" id="KW-1185">Reference proteome</keyword>
<evidence type="ECO:0000313" key="1">
    <source>
        <dbReference type="EMBL" id="TWU02784.1"/>
    </source>
</evidence>
<gene>
    <name evidence="1" type="ORF">Pla52n_38430</name>
</gene>
<sequence>MRIDVALFSVLSPIVLFAQLITLSGTASAQTVGLPNHGVCLPQHNVVPHTQMNPLFCLPVLPVEQNPFLNCPIETFPCPPLMTGPRSILPGRGYPDDCTATPTCPPPPPECKTCGCTSCKSVEVERVRIVEYQSVVPLDEWEVEEYTVPFCETQCDDNGVCTEKVGTRTVKRLVKRTKLQHVTLTKPEIYRETVNLCVTCEVAVKK</sequence>
<accession>A0A5C6AXD0</accession>
<dbReference type="EMBL" id="SJPN01000004">
    <property type="protein sequence ID" value="TWU02784.1"/>
    <property type="molecule type" value="Genomic_DNA"/>
</dbReference>
<evidence type="ECO:0000313" key="2">
    <source>
        <dbReference type="Proteomes" id="UP000320176"/>
    </source>
</evidence>
<dbReference type="RefSeq" id="WP_146521048.1">
    <property type="nucleotide sequence ID" value="NZ_CP151726.1"/>
</dbReference>
<name>A0A5C6AXD0_9BACT</name>
<dbReference type="Proteomes" id="UP000320176">
    <property type="component" value="Unassembled WGS sequence"/>
</dbReference>
<reference evidence="1 2" key="1">
    <citation type="submission" date="2019-02" db="EMBL/GenBank/DDBJ databases">
        <title>Deep-cultivation of Planctomycetes and their phenomic and genomic characterization uncovers novel biology.</title>
        <authorList>
            <person name="Wiegand S."/>
            <person name="Jogler M."/>
            <person name="Boedeker C."/>
            <person name="Pinto D."/>
            <person name="Vollmers J."/>
            <person name="Rivas-Marin E."/>
            <person name="Kohn T."/>
            <person name="Peeters S.H."/>
            <person name="Heuer A."/>
            <person name="Rast P."/>
            <person name="Oberbeckmann S."/>
            <person name="Bunk B."/>
            <person name="Jeske O."/>
            <person name="Meyerdierks A."/>
            <person name="Storesund J.E."/>
            <person name="Kallscheuer N."/>
            <person name="Luecker S."/>
            <person name="Lage O.M."/>
            <person name="Pohl T."/>
            <person name="Merkel B.J."/>
            <person name="Hornburger P."/>
            <person name="Mueller R.-W."/>
            <person name="Bruemmer F."/>
            <person name="Labrenz M."/>
            <person name="Spormann A.M."/>
            <person name="Op Den Camp H."/>
            <person name="Overmann J."/>
            <person name="Amann R."/>
            <person name="Jetten M.S.M."/>
            <person name="Mascher T."/>
            <person name="Medema M.H."/>
            <person name="Devos D.P."/>
            <person name="Kaster A.-K."/>
            <person name="Ovreas L."/>
            <person name="Rohde M."/>
            <person name="Galperin M.Y."/>
            <person name="Jogler C."/>
        </authorList>
    </citation>
    <scope>NUCLEOTIDE SEQUENCE [LARGE SCALE GENOMIC DNA]</scope>
    <source>
        <strain evidence="1 2">Pla52n</strain>
    </source>
</reference>
<proteinExistence type="predicted"/>
<organism evidence="1 2">
    <name type="scientific">Stieleria varia</name>
    <dbReference type="NCBI Taxonomy" id="2528005"/>
    <lineage>
        <taxon>Bacteria</taxon>
        <taxon>Pseudomonadati</taxon>
        <taxon>Planctomycetota</taxon>
        <taxon>Planctomycetia</taxon>
        <taxon>Pirellulales</taxon>
        <taxon>Pirellulaceae</taxon>
        <taxon>Stieleria</taxon>
    </lineage>
</organism>